<dbReference type="Pfam" id="PF05016">
    <property type="entry name" value="ParE_toxin"/>
    <property type="match status" value="1"/>
</dbReference>
<keyword evidence="1" id="KW-1277">Toxin-antitoxin system</keyword>
<protein>
    <submittedName>
        <fullName evidence="2">Type II toxin-antitoxin system RelE/ParE family toxin</fullName>
    </submittedName>
</protein>
<evidence type="ECO:0000313" key="3">
    <source>
        <dbReference type="Proteomes" id="UP000318833"/>
    </source>
</evidence>
<dbReference type="Proteomes" id="UP000318833">
    <property type="component" value="Unassembled WGS sequence"/>
</dbReference>
<dbReference type="InterPro" id="IPR007712">
    <property type="entry name" value="RelE/ParE_toxin"/>
</dbReference>
<proteinExistence type="predicted"/>
<comment type="caution">
    <text evidence="2">The sequence shown here is derived from an EMBL/GenBank/DDBJ whole genome shotgun (WGS) entry which is preliminary data.</text>
</comment>
<dbReference type="OrthoDB" id="516834at2"/>
<dbReference type="InterPro" id="IPR035093">
    <property type="entry name" value="RelE/ParE_toxin_dom_sf"/>
</dbReference>
<gene>
    <name evidence="2" type="ORF">FOF46_21545</name>
</gene>
<dbReference type="Gene3D" id="3.30.2310.20">
    <property type="entry name" value="RelE-like"/>
    <property type="match status" value="1"/>
</dbReference>
<dbReference type="AlphaFoldDB" id="A0A554VF92"/>
<accession>A0A554VF92</accession>
<evidence type="ECO:0000256" key="1">
    <source>
        <dbReference type="ARBA" id="ARBA00022649"/>
    </source>
</evidence>
<sequence>MNTEYTLSPDAEADLYRIWLFGVSKFGEAQADKYFFNFFNHFDRIANNPYQFRSVDHIRKGYRVCICGVDAIYYKVNKNTVEIMAIIGSQDINDIL</sequence>
<name>A0A554VF92_9FLAO</name>
<keyword evidence="3" id="KW-1185">Reference proteome</keyword>
<organism evidence="2 3">
    <name type="scientific">Aquimarina algiphila</name>
    <dbReference type="NCBI Taxonomy" id="2047982"/>
    <lineage>
        <taxon>Bacteria</taxon>
        <taxon>Pseudomonadati</taxon>
        <taxon>Bacteroidota</taxon>
        <taxon>Flavobacteriia</taxon>
        <taxon>Flavobacteriales</taxon>
        <taxon>Flavobacteriaceae</taxon>
        <taxon>Aquimarina</taxon>
    </lineage>
</organism>
<reference evidence="2 3" key="1">
    <citation type="submission" date="2019-07" db="EMBL/GenBank/DDBJ databases">
        <title>The draft genome sequence of Aquimarina algiphila M91.</title>
        <authorList>
            <person name="Meng X."/>
        </authorList>
    </citation>
    <scope>NUCLEOTIDE SEQUENCE [LARGE SCALE GENOMIC DNA]</scope>
    <source>
        <strain evidence="2 3">M91</strain>
    </source>
</reference>
<dbReference type="RefSeq" id="WP_143917872.1">
    <property type="nucleotide sequence ID" value="NZ_CANMIK010000002.1"/>
</dbReference>
<dbReference type="EMBL" id="VLNR01000054">
    <property type="protein sequence ID" value="TSE05824.1"/>
    <property type="molecule type" value="Genomic_DNA"/>
</dbReference>
<evidence type="ECO:0000313" key="2">
    <source>
        <dbReference type="EMBL" id="TSE05824.1"/>
    </source>
</evidence>